<proteinExistence type="inferred from homology"/>
<dbReference type="InterPro" id="IPR013325">
    <property type="entry name" value="RNA_pol_sigma_r2"/>
</dbReference>
<accession>A0A558AHY4</accession>
<evidence type="ECO:0000259" key="7">
    <source>
        <dbReference type="Pfam" id="PF04545"/>
    </source>
</evidence>
<evidence type="ECO:0000313" key="9">
    <source>
        <dbReference type="Proteomes" id="UP000318578"/>
    </source>
</evidence>
<dbReference type="NCBIfam" id="TIGR02937">
    <property type="entry name" value="sigma70-ECF"/>
    <property type="match status" value="1"/>
</dbReference>
<reference evidence="8 9" key="1">
    <citation type="submission" date="2019-07" db="EMBL/GenBank/DDBJ databases">
        <title>New species of Amycolatopsis and Streptomyces.</title>
        <authorList>
            <person name="Duangmal K."/>
            <person name="Teo W.F.A."/>
            <person name="Lipun K."/>
        </authorList>
    </citation>
    <scope>NUCLEOTIDE SEQUENCE [LARGE SCALE GENOMIC DNA]</scope>
    <source>
        <strain evidence="8 9">JCM 30562</strain>
    </source>
</reference>
<name>A0A558AHY4_9PSEU</name>
<dbReference type="GO" id="GO:0006352">
    <property type="term" value="P:DNA-templated transcription initiation"/>
    <property type="evidence" value="ECO:0007669"/>
    <property type="project" value="InterPro"/>
</dbReference>
<comment type="similarity">
    <text evidence="1">Belongs to the sigma-70 factor family. ECF subfamily.</text>
</comment>
<dbReference type="RefSeq" id="WP_144636176.1">
    <property type="nucleotide sequence ID" value="NZ_BNAX01000017.1"/>
</dbReference>
<evidence type="ECO:0000256" key="1">
    <source>
        <dbReference type="ARBA" id="ARBA00010641"/>
    </source>
</evidence>
<dbReference type="InterPro" id="IPR007630">
    <property type="entry name" value="RNA_pol_sigma70_r4"/>
</dbReference>
<dbReference type="EMBL" id="VJZA01000009">
    <property type="protein sequence ID" value="TVT23857.1"/>
    <property type="molecule type" value="Genomic_DNA"/>
</dbReference>
<dbReference type="SUPFAM" id="SSF88659">
    <property type="entry name" value="Sigma3 and sigma4 domains of RNA polymerase sigma factors"/>
    <property type="match status" value="1"/>
</dbReference>
<dbReference type="InterPro" id="IPR014284">
    <property type="entry name" value="RNA_pol_sigma-70_dom"/>
</dbReference>
<gene>
    <name evidence="8" type="ORF">FNH06_08300</name>
</gene>
<feature type="domain" description="RNA polymerase sigma-70 region 4" evidence="7">
    <location>
        <begin position="121"/>
        <end position="169"/>
    </location>
</feature>
<dbReference type="InterPro" id="IPR039425">
    <property type="entry name" value="RNA_pol_sigma-70-like"/>
</dbReference>
<organism evidence="8 9">
    <name type="scientific">Amycolatopsis acidiphila</name>
    <dbReference type="NCBI Taxonomy" id="715473"/>
    <lineage>
        <taxon>Bacteria</taxon>
        <taxon>Bacillati</taxon>
        <taxon>Actinomycetota</taxon>
        <taxon>Actinomycetes</taxon>
        <taxon>Pseudonocardiales</taxon>
        <taxon>Pseudonocardiaceae</taxon>
        <taxon>Amycolatopsis</taxon>
    </lineage>
</organism>
<comment type="caution">
    <text evidence="8">The sequence shown here is derived from an EMBL/GenBank/DDBJ whole genome shotgun (WGS) entry which is preliminary data.</text>
</comment>
<evidence type="ECO:0000256" key="2">
    <source>
        <dbReference type="ARBA" id="ARBA00023015"/>
    </source>
</evidence>
<keyword evidence="3" id="KW-0731">Sigma factor</keyword>
<dbReference type="Gene3D" id="1.10.10.10">
    <property type="entry name" value="Winged helix-like DNA-binding domain superfamily/Winged helix DNA-binding domain"/>
    <property type="match status" value="1"/>
</dbReference>
<keyword evidence="4" id="KW-0238">DNA-binding</keyword>
<evidence type="ECO:0000313" key="8">
    <source>
        <dbReference type="EMBL" id="TVT23857.1"/>
    </source>
</evidence>
<dbReference type="InterPro" id="IPR013324">
    <property type="entry name" value="RNA_pol_sigma_r3/r4-like"/>
</dbReference>
<feature type="domain" description="RNA polymerase sigma-70 region 2" evidence="6">
    <location>
        <begin position="15"/>
        <end position="83"/>
    </location>
</feature>
<dbReference type="InterPro" id="IPR036388">
    <property type="entry name" value="WH-like_DNA-bd_sf"/>
</dbReference>
<dbReference type="GO" id="GO:0016987">
    <property type="term" value="F:sigma factor activity"/>
    <property type="evidence" value="ECO:0007669"/>
    <property type="project" value="UniProtKB-KW"/>
</dbReference>
<keyword evidence="5" id="KW-0804">Transcription</keyword>
<dbReference type="InterPro" id="IPR007627">
    <property type="entry name" value="RNA_pol_sigma70_r2"/>
</dbReference>
<protein>
    <submittedName>
        <fullName evidence="8">Sigma-70 family RNA polymerase sigma factor</fullName>
    </submittedName>
</protein>
<evidence type="ECO:0000256" key="3">
    <source>
        <dbReference type="ARBA" id="ARBA00023082"/>
    </source>
</evidence>
<evidence type="ECO:0000259" key="6">
    <source>
        <dbReference type="Pfam" id="PF04542"/>
    </source>
</evidence>
<dbReference type="GO" id="GO:0003677">
    <property type="term" value="F:DNA binding"/>
    <property type="evidence" value="ECO:0007669"/>
    <property type="project" value="UniProtKB-KW"/>
</dbReference>
<dbReference type="Proteomes" id="UP000318578">
    <property type="component" value="Unassembled WGS sequence"/>
</dbReference>
<dbReference type="PANTHER" id="PTHR43133:SF57">
    <property type="entry name" value="RNA POLYMERASE SIGMA-70 FACTOR"/>
    <property type="match status" value="1"/>
</dbReference>
<evidence type="ECO:0000256" key="5">
    <source>
        <dbReference type="ARBA" id="ARBA00023163"/>
    </source>
</evidence>
<dbReference type="Gene3D" id="1.10.1740.10">
    <property type="match status" value="1"/>
</dbReference>
<sequence>MTLNAETMARFAQVYRDNRGAVYAYLYGRAPEHDLAEDLTSETFVRALRAFDAYVAGDRPIRAWLFTIARNLVTDEMKSARRRRQTPLPDMLDESRFVVAEPDPAELVSAGHARDSIRSSLARLGGDQARCLVLRFFEERSIGETSTVMRRSPGAIKALQHRGIDSLRALITTGAIAP</sequence>
<dbReference type="Pfam" id="PF04545">
    <property type="entry name" value="Sigma70_r4"/>
    <property type="match status" value="1"/>
</dbReference>
<keyword evidence="9" id="KW-1185">Reference proteome</keyword>
<dbReference type="SUPFAM" id="SSF88946">
    <property type="entry name" value="Sigma2 domain of RNA polymerase sigma factors"/>
    <property type="match status" value="1"/>
</dbReference>
<dbReference type="PANTHER" id="PTHR43133">
    <property type="entry name" value="RNA POLYMERASE ECF-TYPE SIGMA FACTO"/>
    <property type="match status" value="1"/>
</dbReference>
<dbReference type="Pfam" id="PF04542">
    <property type="entry name" value="Sigma70_r2"/>
    <property type="match status" value="1"/>
</dbReference>
<dbReference type="OrthoDB" id="5243336at2"/>
<dbReference type="AlphaFoldDB" id="A0A558AHY4"/>
<evidence type="ECO:0000256" key="4">
    <source>
        <dbReference type="ARBA" id="ARBA00023125"/>
    </source>
</evidence>
<keyword evidence="2" id="KW-0805">Transcription regulation</keyword>